<sequence>MFKIIKWRQFLGRGYLKKIRNCNKILICLLWQSQLIGSNYHCIDPCHRLYKLYQLSLIV</sequence>
<dbReference type="Proteomes" id="UP000887458">
    <property type="component" value="Unassembled WGS sequence"/>
</dbReference>
<gene>
    <name evidence="1" type="ORF">DERP_000367</name>
</gene>
<dbReference type="EMBL" id="NJHN03000095">
    <property type="protein sequence ID" value="KAH9415873.1"/>
    <property type="molecule type" value="Genomic_DNA"/>
</dbReference>
<reference evidence="1 2" key="2">
    <citation type="journal article" date="2022" name="Mol. Biol. Evol.">
        <title>Comparative Genomics Reveals Insights into the Divergent Evolution of Astigmatic Mites and Household Pest Adaptations.</title>
        <authorList>
            <person name="Xiong Q."/>
            <person name="Wan A.T."/>
            <person name="Liu X."/>
            <person name="Fung C.S."/>
            <person name="Xiao X."/>
            <person name="Malainual N."/>
            <person name="Hou J."/>
            <person name="Wang L."/>
            <person name="Wang M."/>
            <person name="Yang K.Y."/>
            <person name="Cui Y."/>
            <person name="Leung E.L."/>
            <person name="Nong W."/>
            <person name="Shin S.K."/>
            <person name="Au S.W."/>
            <person name="Jeong K.Y."/>
            <person name="Chew F.T."/>
            <person name="Hui J.H."/>
            <person name="Leung T.F."/>
            <person name="Tungtrongchitr A."/>
            <person name="Zhong N."/>
            <person name="Liu Z."/>
            <person name="Tsui S.K."/>
        </authorList>
    </citation>
    <scope>NUCLEOTIDE SEQUENCE [LARGE SCALE GENOMIC DNA]</scope>
    <source>
        <strain evidence="1">Derp</strain>
    </source>
</reference>
<accession>A0ABQ8IZZ4</accession>
<organism evidence="1 2">
    <name type="scientific">Dermatophagoides pteronyssinus</name>
    <name type="common">European house dust mite</name>
    <dbReference type="NCBI Taxonomy" id="6956"/>
    <lineage>
        <taxon>Eukaryota</taxon>
        <taxon>Metazoa</taxon>
        <taxon>Ecdysozoa</taxon>
        <taxon>Arthropoda</taxon>
        <taxon>Chelicerata</taxon>
        <taxon>Arachnida</taxon>
        <taxon>Acari</taxon>
        <taxon>Acariformes</taxon>
        <taxon>Sarcoptiformes</taxon>
        <taxon>Astigmata</taxon>
        <taxon>Psoroptidia</taxon>
        <taxon>Analgoidea</taxon>
        <taxon>Pyroglyphidae</taxon>
        <taxon>Dermatophagoidinae</taxon>
        <taxon>Dermatophagoides</taxon>
    </lineage>
</organism>
<evidence type="ECO:0000313" key="1">
    <source>
        <dbReference type="EMBL" id="KAH9415873.1"/>
    </source>
</evidence>
<keyword evidence="2" id="KW-1185">Reference proteome</keyword>
<comment type="caution">
    <text evidence="1">The sequence shown here is derived from an EMBL/GenBank/DDBJ whole genome shotgun (WGS) entry which is preliminary data.</text>
</comment>
<protein>
    <submittedName>
        <fullName evidence="1">Uncharacterized protein</fullName>
    </submittedName>
</protein>
<evidence type="ECO:0000313" key="2">
    <source>
        <dbReference type="Proteomes" id="UP000887458"/>
    </source>
</evidence>
<name>A0ABQ8IZZ4_DERPT</name>
<proteinExistence type="predicted"/>
<reference evidence="1 2" key="1">
    <citation type="journal article" date="2018" name="J. Allergy Clin. Immunol.">
        <title>High-quality assembly of Dermatophagoides pteronyssinus genome and transcriptome reveals a wide range of novel allergens.</title>
        <authorList>
            <person name="Liu X.Y."/>
            <person name="Yang K.Y."/>
            <person name="Wang M.Q."/>
            <person name="Kwok J.S."/>
            <person name="Zeng X."/>
            <person name="Yang Z."/>
            <person name="Xiao X.J."/>
            <person name="Lau C.P."/>
            <person name="Li Y."/>
            <person name="Huang Z.M."/>
            <person name="Ba J.G."/>
            <person name="Yim A.K."/>
            <person name="Ouyang C.Y."/>
            <person name="Ngai S.M."/>
            <person name="Chan T.F."/>
            <person name="Leung E.L."/>
            <person name="Liu L."/>
            <person name="Liu Z.G."/>
            <person name="Tsui S.K."/>
        </authorList>
    </citation>
    <scope>NUCLEOTIDE SEQUENCE [LARGE SCALE GENOMIC DNA]</scope>
    <source>
        <strain evidence="1">Derp</strain>
    </source>
</reference>